<comment type="subcellular location">
    <subcellularLocation>
        <location evidence="1">Cell membrane</location>
        <topology evidence="1">Multi-pass membrane protein</topology>
    </subcellularLocation>
</comment>
<feature type="transmembrane region" description="Helical" evidence="5">
    <location>
        <begin position="370"/>
        <end position="393"/>
    </location>
</feature>
<feature type="transmembrane region" description="Helical" evidence="5">
    <location>
        <begin position="240"/>
        <end position="259"/>
    </location>
</feature>
<protein>
    <submittedName>
        <fullName evidence="7">Major Facilitator Superfamily protein</fullName>
    </submittedName>
</protein>
<feature type="transmembrane region" description="Helical" evidence="5">
    <location>
        <begin position="271"/>
        <end position="295"/>
    </location>
</feature>
<evidence type="ECO:0000256" key="2">
    <source>
        <dbReference type="ARBA" id="ARBA00022692"/>
    </source>
</evidence>
<dbReference type="Pfam" id="PF07690">
    <property type="entry name" value="MFS_1"/>
    <property type="match status" value="2"/>
</dbReference>
<dbReference type="PROSITE" id="PS50850">
    <property type="entry name" value="MFS"/>
    <property type="match status" value="1"/>
</dbReference>
<dbReference type="GO" id="GO:0005886">
    <property type="term" value="C:plasma membrane"/>
    <property type="evidence" value="ECO:0007669"/>
    <property type="project" value="UniProtKB-SubCell"/>
</dbReference>
<dbReference type="OrthoDB" id="7584869at2"/>
<feature type="transmembrane region" description="Helical" evidence="5">
    <location>
        <begin position="125"/>
        <end position="146"/>
    </location>
</feature>
<evidence type="ECO:0000313" key="7">
    <source>
        <dbReference type="EMBL" id="SHN19078.1"/>
    </source>
</evidence>
<accession>A0A1M7PP30</accession>
<gene>
    <name evidence="7" type="ORF">SAMN05443668_103545</name>
</gene>
<feature type="transmembrane region" description="Helical" evidence="5">
    <location>
        <begin position="99"/>
        <end position="119"/>
    </location>
</feature>
<dbReference type="PANTHER" id="PTHR23528:SF1">
    <property type="entry name" value="MAJOR FACILITATOR SUPERFAMILY (MFS) PROFILE DOMAIN-CONTAINING PROTEIN"/>
    <property type="match status" value="1"/>
</dbReference>
<feature type="transmembrane region" description="Helical" evidence="5">
    <location>
        <begin position="399"/>
        <end position="417"/>
    </location>
</feature>
<dbReference type="InterPro" id="IPR020846">
    <property type="entry name" value="MFS_dom"/>
</dbReference>
<feature type="transmembrane region" description="Helical" evidence="5">
    <location>
        <begin position="158"/>
        <end position="180"/>
    </location>
</feature>
<dbReference type="GO" id="GO:0022857">
    <property type="term" value="F:transmembrane transporter activity"/>
    <property type="evidence" value="ECO:0007669"/>
    <property type="project" value="InterPro"/>
</dbReference>
<keyword evidence="8" id="KW-1185">Reference proteome</keyword>
<dbReference type="EMBL" id="FRCS01000003">
    <property type="protein sequence ID" value="SHN19078.1"/>
    <property type="molecule type" value="Genomic_DNA"/>
</dbReference>
<dbReference type="Proteomes" id="UP000184440">
    <property type="component" value="Unassembled WGS sequence"/>
</dbReference>
<dbReference type="RefSeq" id="WP_073256696.1">
    <property type="nucleotide sequence ID" value="NZ_FRCS01000003.1"/>
</dbReference>
<name>A0A1M7PP30_9ACTN</name>
<dbReference type="Gene3D" id="1.20.1250.20">
    <property type="entry name" value="MFS general substrate transporter like domains"/>
    <property type="match status" value="2"/>
</dbReference>
<keyword evidence="3 5" id="KW-1133">Transmembrane helix</keyword>
<feature type="transmembrane region" description="Helical" evidence="5">
    <location>
        <begin position="307"/>
        <end position="326"/>
    </location>
</feature>
<dbReference type="InterPro" id="IPR011701">
    <property type="entry name" value="MFS"/>
</dbReference>
<dbReference type="PROSITE" id="PS00216">
    <property type="entry name" value="SUGAR_TRANSPORT_1"/>
    <property type="match status" value="2"/>
</dbReference>
<feature type="transmembrane region" description="Helical" evidence="5">
    <location>
        <begin position="67"/>
        <end position="87"/>
    </location>
</feature>
<dbReference type="SUPFAM" id="SSF103473">
    <property type="entry name" value="MFS general substrate transporter"/>
    <property type="match status" value="1"/>
</dbReference>
<dbReference type="AlphaFoldDB" id="A0A1M7PP30"/>
<dbReference type="InterPro" id="IPR036259">
    <property type="entry name" value="MFS_trans_sf"/>
</dbReference>
<organism evidence="7 8">
    <name type="scientific">Cryptosporangium aurantiacum</name>
    <dbReference type="NCBI Taxonomy" id="134849"/>
    <lineage>
        <taxon>Bacteria</taxon>
        <taxon>Bacillati</taxon>
        <taxon>Actinomycetota</taxon>
        <taxon>Actinomycetes</taxon>
        <taxon>Cryptosporangiales</taxon>
        <taxon>Cryptosporangiaceae</taxon>
        <taxon>Cryptosporangium</taxon>
    </lineage>
</organism>
<keyword evidence="2 5" id="KW-0812">Transmembrane</keyword>
<dbReference type="InterPro" id="IPR005829">
    <property type="entry name" value="Sugar_transporter_CS"/>
</dbReference>
<feature type="transmembrane region" description="Helical" evidence="5">
    <location>
        <begin position="29"/>
        <end position="47"/>
    </location>
</feature>
<evidence type="ECO:0000259" key="6">
    <source>
        <dbReference type="PROSITE" id="PS50850"/>
    </source>
</evidence>
<feature type="transmembrane region" description="Helical" evidence="5">
    <location>
        <begin position="186"/>
        <end position="204"/>
    </location>
</feature>
<keyword evidence="4 5" id="KW-0472">Membrane</keyword>
<evidence type="ECO:0000256" key="3">
    <source>
        <dbReference type="ARBA" id="ARBA00022989"/>
    </source>
</evidence>
<feature type="domain" description="Major facilitator superfamily (MFS) profile" evidence="6">
    <location>
        <begin position="29"/>
        <end position="421"/>
    </location>
</feature>
<evidence type="ECO:0000256" key="1">
    <source>
        <dbReference type="ARBA" id="ARBA00004651"/>
    </source>
</evidence>
<feature type="transmembrane region" description="Helical" evidence="5">
    <location>
        <begin position="332"/>
        <end position="358"/>
    </location>
</feature>
<dbReference type="STRING" id="134849.SAMN05443668_103545"/>
<sequence>MASLNAKPADDSVVEGPVASTEPANLRRILTWLLLANSAMYLIYGGIGGVLNPLLVERAVGAADKVSALGIVYGVSAIFATLANPIAGAFSDRVGRRNPFILGGAVLAAVVLAILGSVHTLLLVALFWSLGQMFMNVLQAAITAMVPDRVPTERLGTASAVVGLGLPVGGLVGAIVAGILSTSLGIAYLTFAVIIAFFGVLFTWRVKDVPLNRKSATPGVRAQIAAFTDALRVADFRWAFIGRALLVLGFFSVYGYQLYILQDRVDLPSGISPAGGTSILSVISTLTMGIAVAAGGTLSDRLGRRKIFVAVSGTIAGLAVLIPLLFTSWLAMIVFTLVNGLAFGCFMAVDTAVVATVLPSKGDAARDMGVLNVANAGPQIIAPFLASLLIAHLGGYDTLFVYSGIVTVVGAISVYRIRSVR</sequence>
<dbReference type="PANTHER" id="PTHR23528">
    <property type="match status" value="1"/>
</dbReference>
<evidence type="ECO:0000313" key="8">
    <source>
        <dbReference type="Proteomes" id="UP000184440"/>
    </source>
</evidence>
<reference evidence="7 8" key="1">
    <citation type="submission" date="2016-11" db="EMBL/GenBank/DDBJ databases">
        <authorList>
            <person name="Jaros S."/>
            <person name="Januszkiewicz K."/>
            <person name="Wedrychowicz H."/>
        </authorList>
    </citation>
    <scope>NUCLEOTIDE SEQUENCE [LARGE SCALE GENOMIC DNA]</scope>
    <source>
        <strain evidence="7 8">DSM 46144</strain>
    </source>
</reference>
<evidence type="ECO:0000256" key="5">
    <source>
        <dbReference type="SAM" id="Phobius"/>
    </source>
</evidence>
<evidence type="ECO:0000256" key="4">
    <source>
        <dbReference type="ARBA" id="ARBA00023136"/>
    </source>
</evidence>
<proteinExistence type="predicted"/>